<protein>
    <recommendedName>
        <fullName evidence="1">peptide chain release factor N(5)-glutamine methyltransferase</fullName>
        <ecNumber evidence="1">2.1.1.297</ecNumber>
    </recommendedName>
</protein>
<dbReference type="HOGENOM" id="CLU_018398_4_2_11"/>
<evidence type="ECO:0000256" key="1">
    <source>
        <dbReference type="ARBA" id="ARBA00012771"/>
    </source>
</evidence>
<dbReference type="SUPFAM" id="SSF53335">
    <property type="entry name" value="S-adenosyl-L-methionine-dependent methyltransferases"/>
    <property type="match status" value="1"/>
</dbReference>
<dbReference type="InterPro" id="IPR007848">
    <property type="entry name" value="Small_mtfrase_dom"/>
</dbReference>
<dbReference type="InterPro" id="IPR029063">
    <property type="entry name" value="SAM-dependent_MTases_sf"/>
</dbReference>
<accession>H8GAN5</accession>
<dbReference type="InterPro" id="IPR050320">
    <property type="entry name" value="N5-glutamine_MTase"/>
</dbReference>
<dbReference type="Proteomes" id="UP000004705">
    <property type="component" value="Chromosome"/>
</dbReference>
<evidence type="ECO:0000256" key="2">
    <source>
        <dbReference type="ARBA" id="ARBA00022603"/>
    </source>
</evidence>
<evidence type="ECO:0000313" key="8">
    <source>
        <dbReference type="Proteomes" id="UP000004705"/>
    </source>
</evidence>
<dbReference type="PANTHER" id="PTHR18895">
    <property type="entry name" value="HEMK METHYLTRANSFERASE"/>
    <property type="match status" value="1"/>
</dbReference>
<dbReference type="Gene3D" id="1.10.8.10">
    <property type="entry name" value="DNA helicase RuvA subunit, C-terminal domain"/>
    <property type="match status" value="1"/>
</dbReference>
<evidence type="ECO:0000259" key="6">
    <source>
        <dbReference type="Pfam" id="PF05175"/>
    </source>
</evidence>
<dbReference type="InterPro" id="IPR022446">
    <property type="entry name" value="MeTrfrase_put"/>
</dbReference>
<organism evidence="7 8">
    <name type="scientific">Saccharomonospora azurea NA-128</name>
    <dbReference type="NCBI Taxonomy" id="882081"/>
    <lineage>
        <taxon>Bacteria</taxon>
        <taxon>Bacillati</taxon>
        <taxon>Actinomycetota</taxon>
        <taxon>Actinomycetes</taxon>
        <taxon>Pseudonocardiales</taxon>
        <taxon>Pseudonocardiaceae</taxon>
        <taxon>Saccharomonospora</taxon>
    </lineage>
</organism>
<evidence type="ECO:0000256" key="4">
    <source>
        <dbReference type="ARBA" id="ARBA00022691"/>
    </source>
</evidence>
<sequence>MSSGVVWCRTAYWQGATGSDRSGATPLWSAVATSSRPWRGRNRVESGVRGESPAVYAAVMVVSAHVVQRLRAAGCVFAEDEARLLVDAAADAAALERLVARRVAGVPLEHLLGWAEFAGLRVAVEPGVFVPRRRTEFLAESAVSWVRPGSRVVDLCCGAGAIAAVVAASVPGVRVWASDVDAAAVRCARRTLAGTRAVVCEGDFDAALPAELAGRVDVLVANVPYVPSEAVAWLPPEARWHEPRAALDGGVDGLAWVRRLVGIAPRWVRPGGVVLFEVASGQVETAVGVVEAGGLAARVRVCDERDAIVVVGRVPRRG</sequence>
<dbReference type="NCBIfam" id="TIGR03704">
    <property type="entry name" value="PrmC_rel_meth"/>
    <property type="match status" value="1"/>
</dbReference>
<gene>
    <name evidence="7" type="ORF">SacazDRAFT_00651</name>
</gene>
<dbReference type="Pfam" id="PF05175">
    <property type="entry name" value="MTS"/>
    <property type="match status" value="1"/>
</dbReference>
<dbReference type="EC" id="2.1.1.297" evidence="1"/>
<feature type="domain" description="Methyltransferase small" evidence="6">
    <location>
        <begin position="125"/>
        <end position="227"/>
    </location>
</feature>
<keyword evidence="3" id="KW-0808">Transferase</keyword>
<dbReference type="Gene3D" id="3.40.50.150">
    <property type="entry name" value="Vaccinia Virus protein VP39"/>
    <property type="match status" value="1"/>
</dbReference>
<dbReference type="GO" id="GO:0102559">
    <property type="term" value="F:peptide chain release factor N(5)-glutamine methyltransferase activity"/>
    <property type="evidence" value="ECO:0007669"/>
    <property type="project" value="UniProtKB-EC"/>
</dbReference>
<proteinExistence type="predicted"/>
<evidence type="ECO:0000256" key="5">
    <source>
        <dbReference type="ARBA" id="ARBA00048391"/>
    </source>
</evidence>
<dbReference type="PANTHER" id="PTHR18895:SF74">
    <property type="entry name" value="MTRF1L RELEASE FACTOR GLUTAMINE METHYLTRANSFERASE"/>
    <property type="match status" value="1"/>
</dbReference>
<keyword evidence="2" id="KW-0489">Methyltransferase</keyword>
<dbReference type="NCBIfam" id="TIGR00536">
    <property type="entry name" value="hemK_fam"/>
    <property type="match status" value="1"/>
</dbReference>
<dbReference type="AlphaFoldDB" id="H8GAN5"/>
<dbReference type="EMBL" id="CM001466">
    <property type="protein sequence ID" value="EHY87601.1"/>
    <property type="molecule type" value="Genomic_DNA"/>
</dbReference>
<dbReference type="GO" id="GO:0032259">
    <property type="term" value="P:methylation"/>
    <property type="evidence" value="ECO:0007669"/>
    <property type="project" value="UniProtKB-KW"/>
</dbReference>
<comment type="catalytic activity">
    <reaction evidence="5">
        <text>L-glutaminyl-[peptide chain release factor] + S-adenosyl-L-methionine = N(5)-methyl-L-glutaminyl-[peptide chain release factor] + S-adenosyl-L-homocysteine + H(+)</text>
        <dbReference type="Rhea" id="RHEA:42896"/>
        <dbReference type="Rhea" id="RHEA-COMP:10271"/>
        <dbReference type="Rhea" id="RHEA-COMP:10272"/>
        <dbReference type="ChEBI" id="CHEBI:15378"/>
        <dbReference type="ChEBI" id="CHEBI:30011"/>
        <dbReference type="ChEBI" id="CHEBI:57856"/>
        <dbReference type="ChEBI" id="CHEBI:59789"/>
        <dbReference type="ChEBI" id="CHEBI:61891"/>
        <dbReference type="EC" id="2.1.1.297"/>
    </reaction>
</comment>
<name>H8GAN5_9PSEU</name>
<keyword evidence="4" id="KW-0949">S-adenosyl-L-methionine</keyword>
<evidence type="ECO:0000256" key="3">
    <source>
        <dbReference type="ARBA" id="ARBA00022679"/>
    </source>
</evidence>
<evidence type="ECO:0000313" key="7">
    <source>
        <dbReference type="EMBL" id="EHY87601.1"/>
    </source>
</evidence>
<dbReference type="InterPro" id="IPR004556">
    <property type="entry name" value="HemK-like"/>
</dbReference>
<keyword evidence="8" id="KW-1185">Reference proteome</keyword>
<reference evidence="7 8" key="1">
    <citation type="journal article" date="2012" name="Stand. Genomic Sci.">
        <title>Genome sequence of the soil bacterium Saccharomonospora azurea type strain (NA-128(T)).</title>
        <authorList>
            <person name="Klenk H.P."/>
            <person name="Held B."/>
            <person name="Lucas S."/>
            <person name="Lapidus A."/>
            <person name="Copeland A."/>
            <person name="Hammon N."/>
            <person name="Pitluck S."/>
            <person name="Goodwin L.A."/>
            <person name="Han C."/>
            <person name="Tapia R."/>
            <person name="Brambilla E.M."/>
            <person name="Potter G."/>
            <person name="Land M."/>
            <person name="Ivanova N."/>
            <person name="Rohde M."/>
            <person name="Goker M."/>
            <person name="Detter J.C."/>
            <person name="Kyrpides N.C."/>
            <person name="Woyke T."/>
        </authorList>
    </citation>
    <scope>NUCLEOTIDE SEQUENCE [LARGE SCALE GENOMIC DNA]</scope>
    <source>
        <strain evidence="7 8">NA-128</strain>
    </source>
</reference>